<feature type="region of interest" description="Disordered" evidence="3">
    <location>
        <begin position="246"/>
        <end position="287"/>
    </location>
</feature>
<dbReference type="Pfam" id="PF00017">
    <property type="entry name" value="SH2"/>
    <property type="match status" value="1"/>
</dbReference>
<dbReference type="SMART" id="SM00462">
    <property type="entry name" value="PTB"/>
    <property type="match status" value="1"/>
</dbReference>
<feature type="compositionally biased region" description="Pro residues" evidence="3">
    <location>
        <begin position="211"/>
        <end position="223"/>
    </location>
</feature>
<feature type="region of interest" description="Disordered" evidence="3">
    <location>
        <begin position="159"/>
        <end position="227"/>
    </location>
</feature>
<feature type="compositionally biased region" description="Low complexity" evidence="3">
    <location>
        <begin position="851"/>
        <end position="868"/>
    </location>
</feature>
<dbReference type="InterPro" id="IPR000980">
    <property type="entry name" value="SH2"/>
</dbReference>
<evidence type="ECO:0000313" key="6">
    <source>
        <dbReference type="EMBL" id="JAP43910.1"/>
    </source>
</evidence>
<evidence type="ECO:0008006" key="7">
    <source>
        <dbReference type="Google" id="ProtNLM"/>
    </source>
</evidence>
<keyword evidence="1 2" id="KW-0727">SH2 domain</keyword>
<feature type="compositionally biased region" description="Pro residues" evidence="3">
    <location>
        <begin position="869"/>
        <end position="879"/>
    </location>
</feature>
<feature type="compositionally biased region" description="Polar residues" evidence="3">
    <location>
        <begin position="328"/>
        <end position="344"/>
    </location>
</feature>
<dbReference type="Gene3D" id="3.30.505.10">
    <property type="entry name" value="SH2 domain"/>
    <property type="match status" value="1"/>
</dbReference>
<feature type="compositionally biased region" description="Low complexity" evidence="3">
    <location>
        <begin position="315"/>
        <end position="324"/>
    </location>
</feature>
<dbReference type="Gene3D" id="2.30.29.30">
    <property type="entry name" value="Pleckstrin-homology domain (PH domain)/Phosphotyrosine-binding domain (PTB)"/>
    <property type="match status" value="1"/>
</dbReference>
<feature type="compositionally biased region" description="Basic and acidic residues" evidence="3">
    <location>
        <begin position="268"/>
        <end position="279"/>
    </location>
</feature>
<organism evidence="6">
    <name type="scientific">Schistocephalus solidus</name>
    <name type="common">Tapeworm</name>
    <dbReference type="NCBI Taxonomy" id="70667"/>
    <lineage>
        <taxon>Eukaryota</taxon>
        <taxon>Metazoa</taxon>
        <taxon>Spiralia</taxon>
        <taxon>Lophotrochozoa</taxon>
        <taxon>Platyhelminthes</taxon>
        <taxon>Cestoda</taxon>
        <taxon>Eucestoda</taxon>
        <taxon>Diphyllobothriidea</taxon>
        <taxon>Diphyllobothriidae</taxon>
        <taxon>Schistocephalus</taxon>
    </lineage>
</organism>
<dbReference type="SMART" id="SM00252">
    <property type="entry name" value="SH2"/>
    <property type="match status" value="1"/>
</dbReference>
<evidence type="ECO:0000256" key="2">
    <source>
        <dbReference type="PROSITE-ProRule" id="PRU00191"/>
    </source>
</evidence>
<dbReference type="SUPFAM" id="SSF55550">
    <property type="entry name" value="SH2 domain"/>
    <property type="match status" value="1"/>
</dbReference>
<feature type="compositionally biased region" description="Acidic residues" evidence="3">
    <location>
        <begin position="168"/>
        <end position="183"/>
    </location>
</feature>
<protein>
    <recommendedName>
        <fullName evidence="7">SH2 domain-containing protein</fullName>
    </recommendedName>
</protein>
<gene>
    <name evidence="6" type="ORF">TR152850</name>
</gene>
<feature type="region of interest" description="Disordered" evidence="3">
    <location>
        <begin position="500"/>
        <end position="549"/>
    </location>
</feature>
<feature type="region of interest" description="Disordered" evidence="3">
    <location>
        <begin position="836"/>
        <end position="887"/>
    </location>
</feature>
<dbReference type="InterPro" id="IPR006020">
    <property type="entry name" value="PTB/PI_dom"/>
</dbReference>
<feature type="region of interest" description="Disordered" evidence="3">
    <location>
        <begin position="1028"/>
        <end position="1069"/>
    </location>
</feature>
<evidence type="ECO:0000256" key="3">
    <source>
        <dbReference type="SAM" id="MobiDB-lite"/>
    </source>
</evidence>
<evidence type="ECO:0000259" key="5">
    <source>
        <dbReference type="PROSITE" id="PS50001"/>
    </source>
</evidence>
<dbReference type="PROSITE" id="PS01179">
    <property type="entry name" value="PID"/>
    <property type="match status" value="1"/>
</dbReference>
<dbReference type="PANTHER" id="PTHR15832">
    <property type="entry name" value="SHC (SRC HOMOLOGY DOMAIN C-TERMINAL) ADAPTOR HOMOLOG"/>
    <property type="match status" value="1"/>
</dbReference>
<reference evidence="6" key="1">
    <citation type="submission" date="2016-01" db="EMBL/GenBank/DDBJ databases">
        <title>Reference transcriptome for the parasite Schistocephalus solidus: insights into the molecular evolution of parasitism.</title>
        <authorList>
            <person name="Hebert F.O."/>
            <person name="Grambauer S."/>
            <person name="Barber I."/>
            <person name="Landry C.R."/>
            <person name="Aubin-Horth N."/>
        </authorList>
    </citation>
    <scope>NUCLEOTIDE SEQUENCE</scope>
</reference>
<dbReference type="AlphaFoldDB" id="A0A0X3NXN7"/>
<sequence length="1157" mass="124636">MSPDIIFRSALYLGSFLFDTGGQLSRSEFVRSKLRSMKSYTCFKPIMLCISISGVKVCDQSCQTVFMAHALRRISYATCDPACSNFAFLAREASVDAPDQYCHIFATDSPAKAEELNRIMGDAFKLAFARQRLRQSLLRTDAPAEDDLATSVVPALSSLHSPHLDTTQEPDEAGSVREDEDLGYDVSEDRKGAYRHYSKPQMPTPSCSLNLPPPPPSTPPPLPNVRDSPCALDSGFWPVAGVATPLSDDREPVDEPTEVVTADCVSPGEKEEGRLHPDRLSTMPTSTGDTELLERFRRISTSQTNELMCHRRRLLSGSPSLPSESSDDATQSPQVHLQGPQPQQLIDEKVDVSGSKWPRLRGATKSGPPRQRAISAANSTTASSVSTPSAGDLTSHLASASFDLASFTNISPVVAIKNHLDALAKQESAAAAERTSGCGNVGALGTPGGGAIEEHSRFRLRPRNKKKLGVIDRPLSQIIGLDSVALMRDLAAIMGSSVQPRSEERLCADPPLDSDPASCDKALADHPSQPPARGTSLHRTDVQQTAAENSRCSEADLQRLEEAAKDDIVVGAAAAVVSTPSFAPRLADVCPVPHLPSVASDRIVLPLDDEEEQEEDKGQFCWSTSKAADGQAEGCLNMHHSTSSNFQSTEGNVAGHSTTDRWQPSQNSAFRNIGSNIHLHQQPRPQPLHYPLHAFLDCDGDTATTAVNYTPDYAPESRVRSISDTRSSLSHGFLSAFNDPASPRKYSADLPSSPPSQVANGWPTPRQARDDVPSPVPLSRNRQSAFVYSRNDECRTSGRRKCATAAAAQAESVARTAATTSLLARKPLQIVPESSVWSHGTPLAPTSQHQSSVTGPPSSTSTTETPTPTATPTPTPTPTPFSGQRVHSLYSRNGGIFTASAEFEEEEGDRTVHSPRNTPDVRAFRSREAALKSLAHEEAGSFLVRDSVTHPGCWALSVRVPEHVNCMGITHYLIQHSKHGVKLKGLDKEWPSLEALITHLTVMPEMLPCPLRLPSTSAAAGTPNFLRHQEDQQQSSIRLSGANRTTVPSSSPCPRSASGRQTVANGRGVASSKYRSVVAPADDFSLPTATSFSSCFSDLDTNMHSLRLVASGSNTSALVKGMDATLLLSEDDIGEEYQRLSDFSSMLADMRPVVAHR</sequence>
<feature type="region of interest" description="Disordered" evidence="3">
    <location>
        <begin position="307"/>
        <end position="391"/>
    </location>
</feature>
<feature type="compositionally biased region" description="Low complexity" evidence="3">
    <location>
        <begin position="373"/>
        <end position="390"/>
    </location>
</feature>
<feature type="domain" description="SH2" evidence="5">
    <location>
        <begin position="921"/>
        <end position="1015"/>
    </location>
</feature>
<dbReference type="InterPro" id="IPR011993">
    <property type="entry name" value="PH-like_dom_sf"/>
</dbReference>
<feature type="compositionally biased region" description="Polar residues" evidence="3">
    <location>
        <begin position="1032"/>
        <end position="1064"/>
    </location>
</feature>
<dbReference type="InterPro" id="IPR036860">
    <property type="entry name" value="SH2_dom_sf"/>
</dbReference>
<dbReference type="SUPFAM" id="SSF50729">
    <property type="entry name" value="PH domain-like"/>
    <property type="match status" value="1"/>
</dbReference>
<name>A0A0X3NXN7_SCHSO</name>
<evidence type="ECO:0000259" key="4">
    <source>
        <dbReference type="PROSITE" id="PS01179"/>
    </source>
</evidence>
<feature type="region of interest" description="Disordered" evidence="3">
    <location>
        <begin position="744"/>
        <end position="784"/>
    </location>
</feature>
<dbReference type="PANTHER" id="PTHR15832:SF2">
    <property type="entry name" value="SH2 DOMAIN-CONTAINING PROTEIN"/>
    <property type="match status" value="1"/>
</dbReference>
<dbReference type="EMBL" id="GEEE01019315">
    <property type="protein sequence ID" value="JAP43910.1"/>
    <property type="molecule type" value="Transcribed_RNA"/>
</dbReference>
<accession>A0A0X3NXN7</accession>
<evidence type="ECO:0000256" key="1">
    <source>
        <dbReference type="ARBA" id="ARBA00022999"/>
    </source>
</evidence>
<dbReference type="PROSITE" id="PS50001">
    <property type="entry name" value="SH2"/>
    <property type="match status" value="1"/>
</dbReference>
<dbReference type="Pfam" id="PF00640">
    <property type="entry name" value="PID"/>
    <property type="match status" value="1"/>
</dbReference>
<feature type="domain" description="PID" evidence="4">
    <location>
        <begin position="10"/>
        <end position="130"/>
    </location>
</feature>
<proteinExistence type="predicted"/>